<dbReference type="InterPro" id="IPR003156">
    <property type="entry name" value="DHHA1_dom"/>
</dbReference>
<feature type="binding site" evidence="2">
    <location>
        <position position="505"/>
    </location>
    <ligand>
        <name>Mn(2+)</name>
        <dbReference type="ChEBI" id="CHEBI:29035"/>
        <label>2</label>
    </ligand>
</feature>
<accession>A0A343JFU0</accession>
<dbReference type="AlphaFoldDB" id="A0A343JFU0"/>
<evidence type="ECO:0000256" key="3">
    <source>
        <dbReference type="SAM" id="Phobius"/>
    </source>
</evidence>
<comment type="subcellular location">
    <subcellularLocation>
        <location evidence="1">Cell membrane</location>
    </subcellularLocation>
</comment>
<feature type="transmembrane region" description="Helical" evidence="3">
    <location>
        <begin position="16"/>
        <end position="35"/>
    </location>
</feature>
<feature type="binding site" evidence="2">
    <location>
        <position position="426"/>
    </location>
    <ligand>
        <name>Mn(2+)</name>
        <dbReference type="ChEBI" id="CHEBI:29035"/>
        <label>1</label>
    </ligand>
</feature>
<proteinExistence type="inferred from homology"/>
<feature type="domain" description="DHHA1" evidence="5">
    <location>
        <begin position="575"/>
        <end position="651"/>
    </location>
</feature>
<dbReference type="PROSITE" id="PS51257">
    <property type="entry name" value="PROKAR_LIPOPROTEIN"/>
    <property type="match status" value="1"/>
</dbReference>
<dbReference type="Pfam" id="PF01368">
    <property type="entry name" value="DHH"/>
    <property type="match status" value="1"/>
</dbReference>
<dbReference type="InterPro" id="IPR051319">
    <property type="entry name" value="Oligoribo/pAp-PDE_c-di-AMP_PDE"/>
</dbReference>
<feature type="domain" description="DDH" evidence="4">
    <location>
        <begin position="347"/>
        <end position="502"/>
    </location>
</feature>
<sequence length="658" mass="73917">MKWNDLITKYTKTIKGVVPIVTPIIFVLACITFYFMNNALLGSFLLIIFIVFNITNYVVKETEEDNIAKITERVEQEIKNNIMNLISPVALIRESGEIFWCNKEFEKLTENESPIGVNVVSIARGLNLSRLLSCDKELHQKIKILDSLYKIYASKLEKLNSDEDIYIVYFNDISNFKNMENTKESIMLIEVDNLSEVLEGTEEANRPMLIADIEKCINAYAQRLKAMITKYDTNKYVMSVQDKFIDEEINNKFKVLEEISKIDRGNKFEVTLSIGVGRGGTCPLENNKFAITAKELALGRGGDQAVIKNNEQIRFFGGNTREIEKRTRVRARIVSHSIKELIYESSNVLIMGHKNIDMDCFGSAVGMSSVVKQLGKLCNIILGNDTYAIDYYLNKLKEDKNYDNLFISREKAYDLINEKTLLMIVDVHNNGYILDVDIVEKIQRKIIIDHHRRSPEIVEGALLNYIEVYASSTSEMVTELIQYMVQKPNLKAIEAEGLLAGIFMDTKGFSFKSGVRTFEAASFLRGLGADTVEIKKMFMDNMDDYLLIADTIRSAEVKDGIAIAVAPGRIKKGFMAAKAADELLNIAGINVCFVLAQINSDIIISGRSSGEVNVQVILEAIGGGGHMNMAGAQLNNISLENAKKILKDAIKKHLKAGE</sequence>
<dbReference type="SUPFAM" id="SSF64182">
    <property type="entry name" value="DHH phosphoesterases"/>
    <property type="match status" value="1"/>
</dbReference>
<feature type="binding site" evidence="2">
    <location>
        <position position="450"/>
    </location>
    <ligand>
        <name>Mn(2+)</name>
        <dbReference type="ChEBI" id="CHEBI:29035"/>
        <label>2</label>
    </ligand>
</feature>
<evidence type="ECO:0000313" key="6">
    <source>
        <dbReference type="EMBL" id="ASW44398.1"/>
    </source>
</evidence>
<comment type="cofactor">
    <cofactor evidence="2">
        <name>Mn(2+)</name>
        <dbReference type="ChEBI" id="CHEBI:29035"/>
    </cofactor>
    <text evidence="2">For phosphodiesterase activity, probably binds 2 Mn(2+) per subunit.</text>
</comment>
<keyword evidence="2" id="KW-0464">Manganese</keyword>
<dbReference type="GO" id="GO:0016787">
    <property type="term" value="F:hydrolase activity"/>
    <property type="evidence" value="ECO:0007669"/>
    <property type="project" value="UniProtKB-UniRule"/>
</dbReference>
<dbReference type="PANTHER" id="PTHR47618">
    <property type="entry name" value="BIFUNCTIONAL OLIGORIBONUCLEASE AND PAP PHOSPHATASE NRNA"/>
    <property type="match status" value="1"/>
</dbReference>
<keyword evidence="2" id="KW-0479">Metal-binding</keyword>
<dbReference type="Gene3D" id="3.90.1640.10">
    <property type="entry name" value="inorganic pyrophosphatase (n-terminal core)"/>
    <property type="match status" value="1"/>
</dbReference>
<dbReference type="Gene3D" id="3.30.450.20">
    <property type="entry name" value="PAS domain"/>
    <property type="match status" value="1"/>
</dbReference>
<comment type="function">
    <text evidence="1">Has phosphodiesterase (PDE) activity against cyclic-di-AMP (c-di-AMP).</text>
</comment>
<dbReference type="PIRSF" id="PIRSF026583">
    <property type="entry name" value="YybT"/>
    <property type="match status" value="1"/>
</dbReference>
<dbReference type="PANTHER" id="PTHR47618:SF2">
    <property type="entry name" value="CYCLIC-DI-AMP PHOSPHODIESTERASE GDPP"/>
    <property type="match status" value="1"/>
</dbReference>
<reference evidence="6 7" key="1">
    <citation type="submission" date="2016-08" db="EMBL/GenBank/DDBJ databases">
        <title>Complete Genome Sequence Of The Indigo Reducing Clostridium isatidis DSM15098.</title>
        <authorList>
            <person name="Little G.T."/>
            <person name="Minton N.P."/>
        </authorList>
    </citation>
    <scope>NUCLEOTIDE SEQUENCE [LARGE SCALE GENOMIC DNA]</scope>
    <source>
        <strain evidence="6 7">DSM 15098</strain>
    </source>
</reference>
<dbReference type="GO" id="GO:0046872">
    <property type="term" value="F:metal ion binding"/>
    <property type="evidence" value="ECO:0007669"/>
    <property type="project" value="UniProtKB-KW"/>
</dbReference>
<dbReference type="EC" id="3.1.4.-" evidence="1"/>
<dbReference type="InterPro" id="IPR001667">
    <property type="entry name" value="DDH_dom"/>
</dbReference>
<dbReference type="OrthoDB" id="9759476at2"/>
<keyword evidence="1" id="KW-0378">Hydrolase</keyword>
<dbReference type="RefSeq" id="WP_119866523.1">
    <property type="nucleotide sequence ID" value="NZ_CP016786.1"/>
</dbReference>
<keyword evidence="7" id="KW-1185">Reference proteome</keyword>
<keyword evidence="3" id="KW-0812">Transmembrane</keyword>
<comment type="catalytic activity">
    <reaction evidence="1">
        <text>3',3'-c-di-AMP + H2O = 5'-O-phosphonoadenylyl-(3'-&gt;5')-adenosine + H(+)</text>
        <dbReference type="Rhea" id="RHEA:54420"/>
        <dbReference type="ChEBI" id="CHEBI:15377"/>
        <dbReference type="ChEBI" id="CHEBI:15378"/>
        <dbReference type="ChEBI" id="CHEBI:71500"/>
        <dbReference type="ChEBI" id="CHEBI:138171"/>
    </reaction>
</comment>
<dbReference type="GO" id="GO:0003676">
    <property type="term" value="F:nucleic acid binding"/>
    <property type="evidence" value="ECO:0007669"/>
    <property type="project" value="UniProtKB-UniRule"/>
</dbReference>
<dbReference type="InterPro" id="IPR014528">
    <property type="entry name" value="GdpP/PdeA"/>
</dbReference>
<gene>
    <name evidence="6" type="ORF">BEN51_13505</name>
</gene>
<dbReference type="GO" id="GO:0106409">
    <property type="term" value="F:cyclic-di-AMP phosphodiesterase activity"/>
    <property type="evidence" value="ECO:0007669"/>
    <property type="project" value="RHEA"/>
</dbReference>
<dbReference type="FunFam" id="3.90.1640.10:FF:000002">
    <property type="entry name" value="Cyclic-di-AMP phosphodiesterase"/>
    <property type="match status" value="1"/>
</dbReference>
<organism evidence="6 7">
    <name type="scientific">Clostridium isatidis</name>
    <dbReference type="NCBI Taxonomy" id="182773"/>
    <lineage>
        <taxon>Bacteria</taxon>
        <taxon>Bacillati</taxon>
        <taxon>Bacillota</taxon>
        <taxon>Clostridia</taxon>
        <taxon>Eubacteriales</taxon>
        <taxon>Clostridiaceae</taxon>
        <taxon>Clostridium</taxon>
    </lineage>
</organism>
<name>A0A343JFU0_9CLOT</name>
<evidence type="ECO:0000313" key="7">
    <source>
        <dbReference type="Proteomes" id="UP000264883"/>
    </source>
</evidence>
<comment type="similarity">
    <text evidence="1">Belongs to the GdpP/PdeA phosphodiesterase family.</text>
</comment>
<evidence type="ECO:0000259" key="5">
    <source>
        <dbReference type="Pfam" id="PF02272"/>
    </source>
</evidence>
<dbReference type="Proteomes" id="UP000264883">
    <property type="component" value="Chromosome"/>
</dbReference>
<protein>
    <recommendedName>
        <fullName evidence="1">Cyclic-di-AMP phosphodiesterase</fullName>
        <ecNumber evidence="1">3.1.4.-</ecNumber>
    </recommendedName>
</protein>
<keyword evidence="1" id="KW-1003">Cell membrane</keyword>
<feature type="binding site" evidence="2">
    <location>
        <position position="353"/>
    </location>
    <ligand>
        <name>Mn(2+)</name>
        <dbReference type="ChEBI" id="CHEBI:29035"/>
        <label>1</label>
    </ligand>
</feature>
<keyword evidence="1 3" id="KW-0472">Membrane</keyword>
<dbReference type="Pfam" id="PF02272">
    <property type="entry name" value="DHHA1"/>
    <property type="match status" value="1"/>
</dbReference>
<feature type="binding site" evidence="2">
    <location>
        <position position="357"/>
    </location>
    <ligand>
        <name>Mn(2+)</name>
        <dbReference type="ChEBI" id="CHEBI:29035"/>
        <label>1</label>
    </ligand>
</feature>
<evidence type="ECO:0000256" key="1">
    <source>
        <dbReference type="PIRNR" id="PIRNR026583"/>
    </source>
</evidence>
<keyword evidence="3" id="KW-1133">Transmembrane helix</keyword>
<evidence type="ECO:0000256" key="2">
    <source>
        <dbReference type="PIRSR" id="PIRSR026583-50"/>
    </source>
</evidence>
<dbReference type="EMBL" id="CP016786">
    <property type="protein sequence ID" value="ASW44398.1"/>
    <property type="molecule type" value="Genomic_DNA"/>
</dbReference>
<dbReference type="KEGG" id="cia:BEN51_13505"/>
<dbReference type="InterPro" id="IPR038763">
    <property type="entry name" value="DHH_sf"/>
</dbReference>
<dbReference type="Gene3D" id="3.10.310.30">
    <property type="match status" value="1"/>
</dbReference>
<evidence type="ECO:0000259" key="4">
    <source>
        <dbReference type="Pfam" id="PF01368"/>
    </source>
</evidence>
<feature type="binding site" evidence="2">
    <location>
        <position position="359"/>
    </location>
    <ligand>
        <name>Mn(2+)</name>
        <dbReference type="ChEBI" id="CHEBI:29035"/>
        <label>2</label>
    </ligand>
</feature>
<dbReference type="GO" id="GO:0005886">
    <property type="term" value="C:plasma membrane"/>
    <property type="evidence" value="ECO:0007669"/>
    <property type="project" value="UniProtKB-SubCell"/>
</dbReference>
<dbReference type="Pfam" id="PF24898">
    <property type="entry name" value="GGDEF_GdpP"/>
    <property type="match status" value="1"/>
</dbReference>
<feature type="binding site" evidence="2">
    <location>
        <position position="426"/>
    </location>
    <ligand>
        <name>Mn(2+)</name>
        <dbReference type="ChEBI" id="CHEBI:29035"/>
        <label>2</label>
    </ligand>
</feature>